<sequence>MCELSFSPVVHRLAPLQLHNHLHCRILLYSFNLSLSKFQSASTRRLEVANRFQTRLKPPIGGFSEQSSDARYRLSTMFQVTKRCVHVHTNTKRVELSQASTGLHKIKRELKQGF</sequence>
<keyword evidence="3" id="KW-1185">Reference proteome</keyword>
<evidence type="ECO:0000313" key="1">
    <source>
        <dbReference type="EMBL" id="KAF5760640.1"/>
    </source>
</evidence>
<dbReference type="Proteomes" id="UP000215914">
    <property type="component" value="Chromosome 16"/>
</dbReference>
<protein>
    <submittedName>
        <fullName evidence="2">Uncharacterized protein</fullName>
    </submittedName>
</protein>
<name>A0A251S4E5_HELAN</name>
<evidence type="ECO:0000313" key="2">
    <source>
        <dbReference type="EMBL" id="OTF92031.1"/>
    </source>
</evidence>
<accession>A0A251S4E5</accession>
<gene>
    <name evidence="2" type="ORF">HannXRQ_Chr16g0517431</name>
    <name evidence="1" type="ORF">HanXRQr2_Chr16g0755821</name>
</gene>
<organism evidence="2 3">
    <name type="scientific">Helianthus annuus</name>
    <name type="common">Common sunflower</name>
    <dbReference type="NCBI Taxonomy" id="4232"/>
    <lineage>
        <taxon>Eukaryota</taxon>
        <taxon>Viridiplantae</taxon>
        <taxon>Streptophyta</taxon>
        <taxon>Embryophyta</taxon>
        <taxon>Tracheophyta</taxon>
        <taxon>Spermatophyta</taxon>
        <taxon>Magnoliopsida</taxon>
        <taxon>eudicotyledons</taxon>
        <taxon>Gunneridae</taxon>
        <taxon>Pentapetalae</taxon>
        <taxon>asterids</taxon>
        <taxon>campanulids</taxon>
        <taxon>Asterales</taxon>
        <taxon>Asteraceae</taxon>
        <taxon>Asteroideae</taxon>
        <taxon>Heliantheae alliance</taxon>
        <taxon>Heliantheae</taxon>
        <taxon>Helianthus</taxon>
    </lineage>
</organism>
<dbReference type="EMBL" id="CM007905">
    <property type="protein sequence ID" value="OTF92031.1"/>
    <property type="molecule type" value="Genomic_DNA"/>
</dbReference>
<proteinExistence type="predicted"/>
<dbReference type="EMBL" id="MNCJ02000331">
    <property type="protein sequence ID" value="KAF5760640.1"/>
    <property type="molecule type" value="Genomic_DNA"/>
</dbReference>
<dbReference type="AlphaFoldDB" id="A0A251S4E5"/>
<reference evidence="2" key="2">
    <citation type="submission" date="2017-02" db="EMBL/GenBank/DDBJ databases">
        <title>Sunflower complete genome.</title>
        <authorList>
            <person name="Langlade N."/>
            <person name="Munos S."/>
        </authorList>
    </citation>
    <scope>NUCLEOTIDE SEQUENCE [LARGE SCALE GENOMIC DNA]</scope>
    <source>
        <tissue evidence="2">Leaves</tissue>
    </source>
</reference>
<reference evidence="1" key="3">
    <citation type="submission" date="2020-06" db="EMBL/GenBank/DDBJ databases">
        <title>Helianthus annuus Genome sequencing and assembly Release 2.</title>
        <authorList>
            <person name="Gouzy J."/>
            <person name="Langlade N."/>
            <person name="Munos S."/>
        </authorList>
    </citation>
    <scope>NUCLEOTIDE SEQUENCE</scope>
    <source>
        <tissue evidence="1">Leaves</tissue>
    </source>
</reference>
<reference evidence="1 3" key="1">
    <citation type="journal article" date="2017" name="Nature">
        <title>The sunflower genome provides insights into oil metabolism, flowering and Asterid evolution.</title>
        <authorList>
            <person name="Badouin H."/>
            <person name="Gouzy J."/>
            <person name="Grassa C.J."/>
            <person name="Murat F."/>
            <person name="Staton S.E."/>
            <person name="Cottret L."/>
            <person name="Lelandais-Briere C."/>
            <person name="Owens G.L."/>
            <person name="Carrere S."/>
            <person name="Mayjonade B."/>
            <person name="Legrand L."/>
            <person name="Gill N."/>
            <person name="Kane N.C."/>
            <person name="Bowers J.E."/>
            <person name="Hubner S."/>
            <person name="Bellec A."/>
            <person name="Berard A."/>
            <person name="Berges H."/>
            <person name="Blanchet N."/>
            <person name="Boniface M.C."/>
            <person name="Brunel D."/>
            <person name="Catrice O."/>
            <person name="Chaidir N."/>
            <person name="Claudel C."/>
            <person name="Donnadieu C."/>
            <person name="Faraut T."/>
            <person name="Fievet G."/>
            <person name="Helmstetter N."/>
            <person name="King M."/>
            <person name="Knapp S.J."/>
            <person name="Lai Z."/>
            <person name="Le Paslier M.C."/>
            <person name="Lippi Y."/>
            <person name="Lorenzon L."/>
            <person name="Mandel J.R."/>
            <person name="Marage G."/>
            <person name="Marchand G."/>
            <person name="Marquand E."/>
            <person name="Bret-Mestries E."/>
            <person name="Morien E."/>
            <person name="Nambeesan S."/>
            <person name="Nguyen T."/>
            <person name="Pegot-Espagnet P."/>
            <person name="Pouilly N."/>
            <person name="Raftis F."/>
            <person name="Sallet E."/>
            <person name="Schiex T."/>
            <person name="Thomas J."/>
            <person name="Vandecasteele C."/>
            <person name="Vares D."/>
            <person name="Vear F."/>
            <person name="Vautrin S."/>
            <person name="Crespi M."/>
            <person name="Mangin B."/>
            <person name="Burke J.M."/>
            <person name="Salse J."/>
            <person name="Munos S."/>
            <person name="Vincourt P."/>
            <person name="Rieseberg L.H."/>
            <person name="Langlade N.B."/>
        </authorList>
    </citation>
    <scope>NUCLEOTIDE SEQUENCE [LARGE SCALE GENOMIC DNA]</scope>
    <source>
        <strain evidence="3">cv. SF193</strain>
        <tissue evidence="1">Leaves</tissue>
    </source>
</reference>
<evidence type="ECO:0000313" key="3">
    <source>
        <dbReference type="Proteomes" id="UP000215914"/>
    </source>
</evidence>
<dbReference type="Gramene" id="mRNA:HanXRQr2_Chr16g0755821">
    <property type="protein sequence ID" value="mRNA:HanXRQr2_Chr16g0755821"/>
    <property type="gene ID" value="HanXRQr2_Chr16g0755821"/>
</dbReference>
<dbReference type="InParanoid" id="A0A251S4E5"/>